<evidence type="ECO:0000256" key="1">
    <source>
        <dbReference type="ARBA" id="ARBA00004141"/>
    </source>
</evidence>
<evidence type="ECO:0000313" key="8">
    <source>
        <dbReference type="Proteomes" id="UP000298061"/>
    </source>
</evidence>
<reference evidence="7 8" key="1">
    <citation type="submission" date="2019-02" db="EMBL/GenBank/DDBJ databases">
        <title>Genome sequencing of the rare red list fungi Hericium alpestre (H. flagellum).</title>
        <authorList>
            <person name="Buettner E."/>
            <person name="Kellner H."/>
        </authorList>
    </citation>
    <scope>NUCLEOTIDE SEQUENCE [LARGE SCALE GENOMIC DNA]</scope>
    <source>
        <strain evidence="7 8">DSM 108284</strain>
    </source>
</reference>
<keyword evidence="5 6" id="KW-0472">Membrane</keyword>
<dbReference type="SUPFAM" id="SSF103481">
    <property type="entry name" value="Multidrug resistance efflux transporter EmrE"/>
    <property type="match status" value="1"/>
</dbReference>
<comment type="similarity">
    <text evidence="2">Belongs to the OXA1/ALB3/YidC family.</text>
</comment>
<evidence type="ECO:0000256" key="4">
    <source>
        <dbReference type="ARBA" id="ARBA00022989"/>
    </source>
</evidence>
<dbReference type="InterPro" id="IPR001708">
    <property type="entry name" value="YidC/ALB3/OXA1/COX18"/>
</dbReference>
<keyword evidence="3 6" id="KW-0812">Transmembrane</keyword>
<name>A0A4Y9ZIZ3_9AGAM</name>
<feature type="transmembrane region" description="Helical" evidence="6">
    <location>
        <begin position="136"/>
        <end position="154"/>
    </location>
</feature>
<evidence type="ECO:0000256" key="6">
    <source>
        <dbReference type="SAM" id="Phobius"/>
    </source>
</evidence>
<gene>
    <name evidence="7" type="ORF">EWM64_g10191</name>
</gene>
<evidence type="ECO:0000256" key="3">
    <source>
        <dbReference type="ARBA" id="ARBA00022692"/>
    </source>
</evidence>
<dbReference type="EMBL" id="SFCI01002512">
    <property type="protein sequence ID" value="TFY73821.1"/>
    <property type="molecule type" value="Genomic_DNA"/>
</dbReference>
<feature type="transmembrane region" description="Helical" evidence="6">
    <location>
        <begin position="32"/>
        <end position="52"/>
    </location>
</feature>
<accession>A0A4Y9ZIZ3</accession>
<evidence type="ECO:0000313" key="7">
    <source>
        <dbReference type="EMBL" id="TFY73821.1"/>
    </source>
</evidence>
<feature type="transmembrane region" description="Helical" evidence="6">
    <location>
        <begin position="160"/>
        <end position="178"/>
    </location>
</feature>
<sequence length="228" mass="24953">MQLLKGLVPMIGLNVIGLSSNNYTLKYVDASFYQVARGLVLPLTVGTSYVFLHSRPSLRILLSCALVTSGFFIGVFLDGTHVSSLGIFFGVAFLPDLAAVDPYYMLPVLSAVLMNVQLKMGAADMVGGDRQMMTHMINFFRVVSVLGIYIMGSFPVGLNLYVATGIGAMIVQTAVLRVPAVRRLLNIPIVKRTQPVQPVKFSDSIEYVKKYLAEQKALAAKQGVRRKF</sequence>
<dbReference type="InterPro" id="IPR037185">
    <property type="entry name" value="EmrE-like"/>
</dbReference>
<feature type="transmembrane region" description="Helical" evidence="6">
    <location>
        <begin position="97"/>
        <end position="116"/>
    </location>
</feature>
<dbReference type="GO" id="GO:0032979">
    <property type="term" value="P:protein insertion into mitochondrial inner membrane from matrix"/>
    <property type="evidence" value="ECO:0007669"/>
    <property type="project" value="TreeGrafter"/>
</dbReference>
<dbReference type="OrthoDB" id="5547497at2759"/>
<evidence type="ECO:0000256" key="2">
    <source>
        <dbReference type="ARBA" id="ARBA00009877"/>
    </source>
</evidence>
<proteinExistence type="inferred from homology"/>
<dbReference type="PANTHER" id="PTHR12428">
    <property type="entry name" value="OXA1"/>
    <property type="match status" value="1"/>
</dbReference>
<protein>
    <recommendedName>
        <fullName evidence="9">Sugar phosphate transporter domain-containing protein</fullName>
    </recommendedName>
</protein>
<organism evidence="7 8">
    <name type="scientific">Hericium alpestre</name>
    <dbReference type="NCBI Taxonomy" id="135208"/>
    <lineage>
        <taxon>Eukaryota</taxon>
        <taxon>Fungi</taxon>
        <taxon>Dikarya</taxon>
        <taxon>Basidiomycota</taxon>
        <taxon>Agaricomycotina</taxon>
        <taxon>Agaricomycetes</taxon>
        <taxon>Russulales</taxon>
        <taxon>Hericiaceae</taxon>
        <taxon>Hericium</taxon>
    </lineage>
</organism>
<evidence type="ECO:0000256" key="5">
    <source>
        <dbReference type="ARBA" id="ARBA00023136"/>
    </source>
</evidence>
<dbReference type="GO" id="GO:0005743">
    <property type="term" value="C:mitochondrial inner membrane"/>
    <property type="evidence" value="ECO:0007669"/>
    <property type="project" value="TreeGrafter"/>
</dbReference>
<dbReference type="GO" id="GO:0032977">
    <property type="term" value="F:membrane insertase activity"/>
    <property type="evidence" value="ECO:0007669"/>
    <property type="project" value="InterPro"/>
</dbReference>
<evidence type="ECO:0008006" key="9">
    <source>
        <dbReference type="Google" id="ProtNLM"/>
    </source>
</evidence>
<feature type="transmembrane region" description="Helical" evidence="6">
    <location>
        <begin position="59"/>
        <end position="77"/>
    </location>
</feature>
<dbReference type="PANTHER" id="PTHR12428:SF66">
    <property type="entry name" value="MITOCHONDRIAL INNER MEMBRANE PROTEIN OXA1L"/>
    <property type="match status" value="1"/>
</dbReference>
<keyword evidence="4 6" id="KW-1133">Transmembrane helix</keyword>
<keyword evidence="8" id="KW-1185">Reference proteome</keyword>
<comment type="caution">
    <text evidence="7">The sequence shown here is derived from an EMBL/GenBank/DDBJ whole genome shotgun (WGS) entry which is preliminary data.</text>
</comment>
<comment type="subcellular location">
    <subcellularLocation>
        <location evidence="1">Membrane</location>
        <topology evidence="1">Multi-pass membrane protein</topology>
    </subcellularLocation>
</comment>
<dbReference type="Proteomes" id="UP000298061">
    <property type="component" value="Unassembled WGS sequence"/>
</dbReference>
<dbReference type="AlphaFoldDB" id="A0A4Y9ZIZ3"/>